<reference evidence="1 2" key="1">
    <citation type="journal article" date="2021" name="Plant Biotechnol. J.">
        <title>Multi-omics assisted identification of the key and species-specific regulatory components of drought-tolerant mechanisms in Gossypium stocksii.</title>
        <authorList>
            <person name="Yu D."/>
            <person name="Ke L."/>
            <person name="Zhang D."/>
            <person name="Wu Y."/>
            <person name="Sun Y."/>
            <person name="Mei J."/>
            <person name="Sun J."/>
            <person name="Sun Y."/>
        </authorList>
    </citation>
    <scope>NUCLEOTIDE SEQUENCE [LARGE SCALE GENOMIC DNA]</scope>
    <source>
        <strain evidence="2">cv. E1</strain>
        <tissue evidence="1">Leaf</tissue>
    </source>
</reference>
<evidence type="ECO:0000313" key="1">
    <source>
        <dbReference type="EMBL" id="KAH1056965.1"/>
    </source>
</evidence>
<accession>A0A9D3ZRA1</accession>
<dbReference type="OrthoDB" id="10480655at2759"/>
<name>A0A9D3ZRA1_9ROSI</name>
<organism evidence="1 2">
    <name type="scientific">Gossypium stocksii</name>
    <dbReference type="NCBI Taxonomy" id="47602"/>
    <lineage>
        <taxon>Eukaryota</taxon>
        <taxon>Viridiplantae</taxon>
        <taxon>Streptophyta</taxon>
        <taxon>Embryophyta</taxon>
        <taxon>Tracheophyta</taxon>
        <taxon>Spermatophyta</taxon>
        <taxon>Magnoliopsida</taxon>
        <taxon>eudicotyledons</taxon>
        <taxon>Gunneridae</taxon>
        <taxon>Pentapetalae</taxon>
        <taxon>rosids</taxon>
        <taxon>malvids</taxon>
        <taxon>Malvales</taxon>
        <taxon>Malvaceae</taxon>
        <taxon>Malvoideae</taxon>
        <taxon>Gossypium</taxon>
    </lineage>
</organism>
<sequence length="229" mass="26566">MRFNRNVSVDDMKEMISTKIVRRCGKRISKLFYKFSVSINLIKFTEMELVDDDDVETMVAFYCVNRRHQNALIQLFVKLADVETIEYSTPLGEEHGVQDPCTMVPININLGPILQIHLVVFETDADGDDEYNNSDPCDHEVVDYSNPDLDEVLDDIDDEGAKTMKMLTRLNFEPEGLFVGQKFATKEECIFVIKRYNMNVSVDYKIAMSKPTLYIRECWRSTKGFSWRV</sequence>
<evidence type="ECO:0008006" key="3">
    <source>
        <dbReference type="Google" id="ProtNLM"/>
    </source>
</evidence>
<protein>
    <recommendedName>
        <fullName evidence="3">Transposase MuDR plant domain-containing protein</fullName>
    </recommendedName>
</protein>
<dbReference type="AlphaFoldDB" id="A0A9D3ZRA1"/>
<keyword evidence="2" id="KW-1185">Reference proteome</keyword>
<gene>
    <name evidence="1" type="ORF">J1N35_035030</name>
</gene>
<proteinExistence type="predicted"/>
<dbReference type="EMBL" id="JAIQCV010000010">
    <property type="protein sequence ID" value="KAH1056965.1"/>
    <property type="molecule type" value="Genomic_DNA"/>
</dbReference>
<evidence type="ECO:0000313" key="2">
    <source>
        <dbReference type="Proteomes" id="UP000828251"/>
    </source>
</evidence>
<dbReference type="Proteomes" id="UP000828251">
    <property type="component" value="Unassembled WGS sequence"/>
</dbReference>
<comment type="caution">
    <text evidence="1">The sequence shown here is derived from an EMBL/GenBank/DDBJ whole genome shotgun (WGS) entry which is preliminary data.</text>
</comment>